<name>A0AAQ4CN12_9CREN</name>
<sequence length="298" mass="34485">MDKKYIAAIILPFIVIWIYAIIFKLNITYILSEDPRFFILFFMTYLIQNSIDSFKDSLLTKLRIDKTLKARMVGNAVGLLIPGWAGQELARSLVYNKYGPNLRQSFSYSILVGSIDVLAICFGYLLLLPLYFNPLEIIFIFITISNIAGWGIALSYFYLQSSKLNKLEEFVFKIIKVEHISSSYLEFKSYLRQGTNKDIIIYTLIAMLSFVSYGIYFYYILHNILLSIFISFLYQAATLIPIPSGAIVGELALSIFIPPSYVFLTRLNYIVSNLLGFIFFKEMNFEELKKWSKEVLKR</sequence>
<dbReference type="RefSeq" id="WP_229571212.1">
    <property type="nucleotide sequence ID" value="NZ_AP025226.1"/>
</dbReference>
<gene>
    <name evidence="2" type="ORF">SACC_02100</name>
</gene>
<organism evidence="2 3">
    <name type="scientific">Saccharolobus caldissimus</name>
    <dbReference type="NCBI Taxonomy" id="1702097"/>
    <lineage>
        <taxon>Archaea</taxon>
        <taxon>Thermoproteota</taxon>
        <taxon>Thermoprotei</taxon>
        <taxon>Sulfolobales</taxon>
        <taxon>Sulfolobaceae</taxon>
        <taxon>Saccharolobus</taxon>
    </lineage>
</organism>
<dbReference type="AlphaFoldDB" id="A0AAQ4CN12"/>
<protein>
    <submittedName>
        <fullName evidence="2">Uncharacterized protein</fullName>
    </submittedName>
</protein>
<feature type="transmembrane region" description="Helical" evidence="1">
    <location>
        <begin position="137"/>
        <end position="159"/>
    </location>
</feature>
<feature type="transmembrane region" description="Helical" evidence="1">
    <location>
        <begin position="5"/>
        <end position="23"/>
    </location>
</feature>
<keyword evidence="1" id="KW-0812">Transmembrane</keyword>
<dbReference type="GeneID" id="68864934"/>
<evidence type="ECO:0000256" key="1">
    <source>
        <dbReference type="SAM" id="Phobius"/>
    </source>
</evidence>
<feature type="transmembrane region" description="Helical" evidence="1">
    <location>
        <begin position="106"/>
        <end position="130"/>
    </location>
</feature>
<evidence type="ECO:0000313" key="2">
    <source>
        <dbReference type="EMBL" id="BDB97193.1"/>
    </source>
</evidence>
<feature type="transmembrane region" description="Helical" evidence="1">
    <location>
        <begin position="199"/>
        <end position="220"/>
    </location>
</feature>
<feature type="transmembrane region" description="Helical" evidence="1">
    <location>
        <begin position="263"/>
        <end position="280"/>
    </location>
</feature>
<keyword evidence="3" id="KW-1185">Reference proteome</keyword>
<dbReference type="EMBL" id="AP025226">
    <property type="protein sequence ID" value="BDB97193.1"/>
    <property type="molecule type" value="Genomic_DNA"/>
</dbReference>
<accession>A0AAQ4CN12</accession>
<proteinExistence type="predicted"/>
<keyword evidence="1" id="KW-1133">Transmembrane helix</keyword>
<reference evidence="2 3" key="1">
    <citation type="journal article" date="2022" name="Microbiol. Resour. Announc.">
        <title>Complete Genome Sequence of the Hyperthermophilic and Acidophilic Archaeon Saccharolobus caldissimus Strain HS-3T.</title>
        <authorList>
            <person name="Sakai H.D."/>
            <person name="Kurosawa N."/>
        </authorList>
    </citation>
    <scope>NUCLEOTIDE SEQUENCE [LARGE SCALE GENOMIC DNA]</scope>
    <source>
        <strain evidence="2 3">JCM32116</strain>
    </source>
</reference>
<evidence type="ECO:0000313" key="3">
    <source>
        <dbReference type="Proteomes" id="UP001319921"/>
    </source>
</evidence>
<keyword evidence="1" id="KW-0472">Membrane</keyword>
<dbReference type="KEGG" id="scas:SACC_02100"/>
<dbReference type="Proteomes" id="UP001319921">
    <property type="component" value="Chromosome"/>
</dbReference>
<feature type="transmembrane region" description="Helical" evidence="1">
    <location>
        <begin position="232"/>
        <end position="257"/>
    </location>
</feature>
<feature type="transmembrane region" description="Helical" evidence="1">
    <location>
        <begin position="68"/>
        <end position="86"/>
    </location>
</feature>